<evidence type="ECO:0000256" key="3">
    <source>
        <dbReference type="ARBA" id="ARBA00023163"/>
    </source>
</evidence>
<dbReference type="PANTHER" id="PTHR30055">
    <property type="entry name" value="HTH-TYPE TRANSCRIPTIONAL REGULATOR RUTR"/>
    <property type="match status" value="1"/>
</dbReference>
<dbReference type="PRINTS" id="PR00455">
    <property type="entry name" value="HTHTETR"/>
</dbReference>
<dbReference type="EMBL" id="JAMZFW010000005">
    <property type="protein sequence ID" value="MCP1101862.1"/>
    <property type="molecule type" value="Genomic_DNA"/>
</dbReference>
<evidence type="ECO:0000259" key="5">
    <source>
        <dbReference type="PROSITE" id="PS50977"/>
    </source>
</evidence>
<name>A0ABT1E7P8_9FIRM</name>
<keyword evidence="1" id="KW-0805">Transcription regulation</keyword>
<keyword evidence="7" id="KW-1185">Reference proteome</keyword>
<evidence type="ECO:0000313" key="7">
    <source>
        <dbReference type="Proteomes" id="UP001523566"/>
    </source>
</evidence>
<dbReference type="InterPro" id="IPR023772">
    <property type="entry name" value="DNA-bd_HTH_TetR-type_CS"/>
</dbReference>
<dbReference type="SUPFAM" id="SSF46689">
    <property type="entry name" value="Homeodomain-like"/>
    <property type="match status" value="1"/>
</dbReference>
<dbReference type="RefSeq" id="WP_262065647.1">
    <property type="nucleotide sequence ID" value="NZ_JAMXOD010000005.1"/>
</dbReference>
<dbReference type="Pfam" id="PF00440">
    <property type="entry name" value="TetR_N"/>
    <property type="match status" value="1"/>
</dbReference>
<evidence type="ECO:0000256" key="2">
    <source>
        <dbReference type="ARBA" id="ARBA00023125"/>
    </source>
</evidence>
<dbReference type="PROSITE" id="PS50977">
    <property type="entry name" value="HTH_TETR_2"/>
    <property type="match status" value="1"/>
</dbReference>
<sequence>MENNGHQTYQRIMDVAREEFLTKGYEKASLRTIAGKIGISATAIYRHFTDKEALFSALVEPDLNEMFRTHAKHDDELFNYIRQKQNVKIWHLSELEFIESLNYVYDHYSSFKLLLCCAEGTKLHNFQHELVADQVEALLEMHKIAKESGIAVKPITSSELHLIMSGFFSSIFEMVIHDYSREDALKCGHTLIRFFNTGISDVLGI</sequence>
<evidence type="ECO:0000313" key="6">
    <source>
        <dbReference type="EMBL" id="MCP1101862.1"/>
    </source>
</evidence>
<dbReference type="PANTHER" id="PTHR30055:SF234">
    <property type="entry name" value="HTH-TYPE TRANSCRIPTIONAL REGULATOR BETI"/>
    <property type="match status" value="1"/>
</dbReference>
<dbReference type="InterPro" id="IPR050109">
    <property type="entry name" value="HTH-type_TetR-like_transc_reg"/>
</dbReference>
<proteinExistence type="predicted"/>
<organism evidence="6 7">
    <name type="scientific">Aequitasia blattaphilus</name>
    <dbReference type="NCBI Taxonomy" id="2949332"/>
    <lineage>
        <taxon>Bacteria</taxon>
        <taxon>Bacillati</taxon>
        <taxon>Bacillota</taxon>
        <taxon>Clostridia</taxon>
        <taxon>Lachnospirales</taxon>
        <taxon>Lachnospiraceae</taxon>
        <taxon>Aequitasia</taxon>
    </lineage>
</organism>
<dbReference type="Proteomes" id="UP001523566">
    <property type="component" value="Unassembled WGS sequence"/>
</dbReference>
<feature type="DNA-binding region" description="H-T-H motif" evidence="4">
    <location>
        <begin position="29"/>
        <end position="48"/>
    </location>
</feature>
<evidence type="ECO:0000256" key="4">
    <source>
        <dbReference type="PROSITE-ProRule" id="PRU00335"/>
    </source>
</evidence>
<dbReference type="InterPro" id="IPR009057">
    <property type="entry name" value="Homeodomain-like_sf"/>
</dbReference>
<evidence type="ECO:0000256" key="1">
    <source>
        <dbReference type="ARBA" id="ARBA00023015"/>
    </source>
</evidence>
<dbReference type="InterPro" id="IPR001647">
    <property type="entry name" value="HTH_TetR"/>
</dbReference>
<accession>A0ABT1E7P8</accession>
<keyword evidence="2 4" id="KW-0238">DNA-binding</keyword>
<keyword evidence="3" id="KW-0804">Transcription</keyword>
<comment type="caution">
    <text evidence="6">The sequence shown here is derived from an EMBL/GenBank/DDBJ whole genome shotgun (WGS) entry which is preliminary data.</text>
</comment>
<protein>
    <submittedName>
        <fullName evidence="6">TetR/AcrR family transcriptional regulator</fullName>
    </submittedName>
</protein>
<feature type="domain" description="HTH tetR-type" evidence="5">
    <location>
        <begin position="6"/>
        <end position="66"/>
    </location>
</feature>
<gene>
    <name evidence="6" type="ORF">NK125_05460</name>
</gene>
<dbReference type="Gene3D" id="1.10.357.10">
    <property type="entry name" value="Tetracycline Repressor, domain 2"/>
    <property type="match status" value="1"/>
</dbReference>
<reference evidence="6 7" key="1">
    <citation type="journal article" date="2022" name="Genome Biol. Evol.">
        <title>Host diet, physiology and behaviors set the stage for Lachnospiraceae cladogenesis.</title>
        <authorList>
            <person name="Vera-Ponce De Leon A."/>
            <person name="Schneider M."/>
            <person name="Jahnes B.C."/>
            <person name="Sadowski V."/>
            <person name="Camuy-Velez L.A."/>
            <person name="Duan J."/>
            <person name="Sabree Z.L."/>
        </authorList>
    </citation>
    <scope>NUCLEOTIDE SEQUENCE [LARGE SCALE GENOMIC DNA]</scope>
    <source>
        <strain evidence="6 7">PAL113</strain>
    </source>
</reference>
<dbReference type="PROSITE" id="PS01081">
    <property type="entry name" value="HTH_TETR_1"/>
    <property type="match status" value="1"/>
</dbReference>